<reference evidence="2" key="1">
    <citation type="submission" date="2022-11" db="UniProtKB">
        <authorList>
            <consortium name="WormBaseParasite"/>
        </authorList>
    </citation>
    <scope>IDENTIFICATION</scope>
</reference>
<dbReference type="Proteomes" id="UP000887565">
    <property type="component" value="Unplaced"/>
</dbReference>
<dbReference type="Gene3D" id="3.30.70.2800">
    <property type="match status" value="1"/>
</dbReference>
<evidence type="ECO:0000313" key="2">
    <source>
        <dbReference type="WBParaSite" id="nRc.2.0.1.t05901-RA"/>
    </source>
</evidence>
<evidence type="ECO:0000313" key="1">
    <source>
        <dbReference type="Proteomes" id="UP000887565"/>
    </source>
</evidence>
<protein>
    <submittedName>
        <fullName evidence="2">Metallothionein</fullName>
    </submittedName>
</protein>
<accession>A0A915HX69</accession>
<name>A0A915HX69_ROMCU</name>
<keyword evidence="1" id="KW-1185">Reference proteome</keyword>
<sequence length="79" mass="8711">MIRSQQDLSIGTQFVTFKNYEAKAKFCRDCTSPTPFCCGYGPCNMFCCNCDKGCRKGNNDVCASCPKDGPKCKPPVNTH</sequence>
<organism evidence="1 2">
    <name type="scientific">Romanomermis culicivorax</name>
    <name type="common">Nematode worm</name>
    <dbReference type="NCBI Taxonomy" id="13658"/>
    <lineage>
        <taxon>Eukaryota</taxon>
        <taxon>Metazoa</taxon>
        <taxon>Ecdysozoa</taxon>
        <taxon>Nematoda</taxon>
        <taxon>Enoplea</taxon>
        <taxon>Dorylaimia</taxon>
        <taxon>Mermithida</taxon>
        <taxon>Mermithoidea</taxon>
        <taxon>Mermithidae</taxon>
        <taxon>Romanomermis</taxon>
    </lineage>
</organism>
<dbReference type="AlphaFoldDB" id="A0A915HX69"/>
<dbReference type="WBParaSite" id="nRc.2.0.1.t05901-RA">
    <property type="protein sequence ID" value="nRc.2.0.1.t05901-RA"/>
    <property type="gene ID" value="nRc.2.0.1.g05901"/>
</dbReference>
<proteinExistence type="predicted"/>